<dbReference type="GO" id="GO:0042742">
    <property type="term" value="P:defense response to bacterium"/>
    <property type="evidence" value="ECO:0007669"/>
    <property type="project" value="UniProtKB-KW"/>
</dbReference>
<gene>
    <name evidence="8" type="ORF">H8J20_26115</name>
    <name evidence="9" type="ORF">NCTC13193_01099</name>
</gene>
<dbReference type="GO" id="GO:0031640">
    <property type="term" value="P:killing of cells of another organism"/>
    <property type="evidence" value="ECO:0007669"/>
    <property type="project" value="UniProtKB-KW"/>
</dbReference>
<keyword evidence="4 6" id="KW-0378">Hydrolase</keyword>
<keyword evidence="3 6" id="KW-0081">Bacteriolytic enzyme</keyword>
<dbReference type="CDD" id="cd16901">
    <property type="entry name" value="lyz_P1"/>
    <property type="match status" value="1"/>
</dbReference>
<evidence type="ECO:0000313" key="8">
    <source>
        <dbReference type="EMBL" id="MBC3215616.1"/>
    </source>
</evidence>
<dbReference type="GO" id="GO:0003796">
    <property type="term" value="F:lysozyme activity"/>
    <property type="evidence" value="ECO:0007669"/>
    <property type="project" value="UniProtKB-EC"/>
</dbReference>
<dbReference type="PANTHER" id="PTHR38107:SF4">
    <property type="entry name" value="LYSOZYME"/>
    <property type="match status" value="1"/>
</dbReference>
<dbReference type="Pfam" id="PF00959">
    <property type="entry name" value="Phage_lysozyme"/>
    <property type="match status" value="1"/>
</dbReference>
<dbReference type="GO" id="GO:0009253">
    <property type="term" value="P:peptidoglycan catabolic process"/>
    <property type="evidence" value="ECO:0007669"/>
    <property type="project" value="InterPro"/>
</dbReference>
<protein>
    <recommendedName>
        <fullName evidence="6">Lysozyme</fullName>
        <ecNumber evidence="6">3.2.1.17</ecNumber>
    </recommendedName>
</protein>
<keyword evidence="2 6" id="KW-0929">Antimicrobial</keyword>
<dbReference type="InterPro" id="IPR034690">
    <property type="entry name" value="Endolysin_T4_type"/>
</dbReference>
<dbReference type="InterPro" id="IPR023347">
    <property type="entry name" value="Lysozyme_dom_sf"/>
</dbReference>
<reference evidence="8" key="2">
    <citation type="submission" date="2020-08" db="EMBL/GenBank/DDBJ databases">
        <title>Food and environmental bacterial isolates.</title>
        <authorList>
            <person name="Richter L."/>
            <person name="Du Plessis E.M."/>
            <person name="Duvenage S."/>
            <person name="Allam M."/>
            <person name="Korsten L."/>
        </authorList>
    </citation>
    <scope>NUCLEOTIDE SEQUENCE</scope>
    <source>
        <strain evidence="8">UPMP2127</strain>
    </source>
</reference>
<reference evidence="9 10" key="1">
    <citation type="submission" date="2018-12" db="EMBL/GenBank/DDBJ databases">
        <authorList>
            <consortium name="Pathogen Informatics"/>
        </authorList>
    </citation>
    <scope>NUCLEOTIDE SEQUENCE [LARGE SCALE GENOMIC DNA]</scope>
    <source>
        <strain evidence="9 10">NCTC13193</strain>
    </source>
</reference>
<evidence type="ECO:0000256" key="2">
    <source>
        <dbReference type="ARBA" id="ARBA00022529"/>
    </source>
</evidence>
<evidence type="ECO:0000256" key="6">
    <source>
        <dbReference type="RuleBase" id="RU003788"/>
    </source>
</evidence>
<dbReference type="InterPro" id="IPR002196">
    <property type="entry name" value="Glyco_hydro_24"/>
</dbReference>
<dbReference type="PANTHER" id="PTHR38107">
    <property type="match status" value="1"/>
</dbReference>
<dbReference type="AlphaFoldDB" id="A0A370S6A5"/>
<dbReference type="HAMAP" id="MF_04110">
    <property type="entry name" value="ENDOLYSIN_T4"/>
    <property type="match status" value="1"/>
</dbReference>
<dbReference type="Gene3D" id="1.10.530.40">
    <property type="match status" value="1"/>
</dbReference>
<sequence length="184" mass="20124">MNSIVKRCSALAILAIAMLLPQANHIKTSEQGLYLIADFEGCQLTPYQCAAGVWTQGVGHTAGVIPGKSITPVQAAENLLEDIRRVESRMAACLPQQMPQATYDAVMAFAFNVGTGAACRSTLVYFLNHGQWQQACDQLPRWIYVNGVKNRGLERRRAAERELCLKGLSTPNTTSFPGKEQLAQ</sequence>
<dbReference type="SUPFAM" id="SSF53955">
    <property type="entry name" value="Lysozyme-like"/>
    <property type="match status" value="1"/>
</dbReference>
<keyword evidence="5 6" id="KW-0326">Glycosidase</keyword>
<feature type="chain" id="PRO_5042703776" description="Lysozyme" evidence="7">
    <location>
        <begin position="24"/>
        <end position="184"/>
    </location>
</feature>
<evidence type="ECO:0000256" key="7">
    <source>
        <dbReference type="SAM" id="SignalP"/>
    </source>
</evidence>
<dbReference type="RefSeq" id="WP_115160223.1">
    <property type="nucleotide sequence ID" value="NZ_CAMISM010000047.1"/>
</dbReference>
<comment type="similarity">
    <text evidence="6">Belongs to the glycosyl hydrolase 24 family.</text>
</comment>
<comment type="catalytic activity">
    <reaction evidence="1 6">
        <text>Hydrolysis of (1-&gt;4)-beta-linkages between N-acetylmuramic acid and N-acetyl-D-glucosamine residues in a peptidoglycan and between N-acetyl-D-glucosamine residues in chitodextrins.</text>
        <dbReference type="EC" id="3.2.1.17"/>
    </reaction>
</comment>
<evidence type="ECO:0000256" key="5">
    <source>
        <dbReference type="ARBA" id="ARBA00023295"/>
    </source>
</evidence>
<dbReference type="Proteomes" id="UP000270487">
    <property type="component" value="Chromosome"/>
</dbReference>
<evidence type="ECO:0000256" key="1">
    <source>
        <dbReference type="ARBA" id="ARBA00000632"/>
    </source>
</evidence>
<name>A0A370S6A5_SERFO</name>
<dbReference type="InterPro" id="IPR051018">
    <property type="entry name" value="Bacteriophage_GH24"/>
</dbReference>
<keyword evidence="7" id="KW-0732">Signal</keyword>
<proteinExistence type="inferred from homology"/>
<dbReference type="EC" id="3.2.1.17" evidence="6"/>
<evidence type="ECO:0000313" key="9">
    <source>
        <dbReference type="EMBL" id="VEI64321.1"/>
    </source>
</evidence>
<evidence type="ECO:0000256" key="3">
    <source>
        <dbReference type="ARBA" id="ARBA00022638"/>
    </source>
</evidence>
<dbReference type="InterPro" id="IPR023346">
    <property type="entry name" value="Lysozyme-like_dom_sf"/>
</dbReference>
<accession>A0A370S6A5</accession>
<feature type="signal peptide" evidence="7">
    <location>
        <begin position="1"/>
        <end position="23"/>
    </location>
</feature>
<evidence type="ECO:0000313" key="10">
    <source>
        <dbReference type="Proteomes" id="UP000270487"/>
    </source>
</evidence>
<organism evidence="9 10">
    <name type="scientific">Serratia fonticola</name>
    <dbReference type="NCBI Taxonomy" id="47917"/>
    <lineage>
        <taxon>Bacteria</taxon>
        <taxon>Pseudomonadati</taxon>
        <taxon>Pseudomonadota</taxon>
        <taxon>Gammaproteobacteria</taxon>
        <taxon>Enterobacterales</taxon>
        <taxon>Yersiniaceae</taxon>
        <taxon>Serratia</taxon>
    </lineage>
</organism>
<dbReference type="EMBL" id="LR134492">
    <property type="protein sequence ID" value="VEI64321.1"/>
    <property type="molecule type" value="Genomic_DNA"/>
</dbReference>
<dbReference type="GO" id="GO:0016998">
    <property type="term" value="P:cell wall macromolecule catabolic process"/>
    <property type="evidence" value="ECO:0007669"/>
    <property type="project" value="InterPro"/>
</dbReference>
<evidence type="ECO:0000256" key="4">
    <source>
        <dbReference type="ARBA" id="ARBA00022801"/>
    </source>
</evidence>
<dbReference type="EMBL" id="JACNYO010000050">
    <property type="protein sequence ID" value="MBC3215616.1"/>
    <property type="molecule type" value="Genomic_DNA"/>
</dbReference>
<dbReference type="Proteomes" id="UP000659084">
    <property type="component" value="Unassembled WGS sequence"/>
</dbReference>